<evidence type="ECO:0000313" key="1">
    <source>
        <dbReference type="EMBL" id="CAG8817900.1"/>
    </source>
</evidence>
<dbReference type="Proteomes" id="UP000789920">
    <property type="component" value="Unassembled WGS sequence"/>
</dbReference>
<proteinExistence type="predicted"/>
<evidence type="ECO:0000313" key="2">
    <source>
        <dbReference type="Proteomes" id="UP000789920"/>
    </source>
</evidence>
<protein>
    <submittedName>
        <fullName evidence="1">20786_t:CDS:1</fullName>
    </submittedName>
</protein>
<organism evidence="1 2">
    <name type="scientific">Racocetra persica</name>
    <dbReference type="NCBI Taxonomy" id="160502"/>
    <lineage>
        <taxon>Eukaryota</taxon>
        <taxon>Fungi</taxon>
        <taxon>Fungi incertae sedis</taxon>
        <taxon>Mucoromycota</taxon>
        <taxon>Glomeromycotina</taxon>
        <taxon>Glomeromycetes</taxon>
        <taxon>Diversisporales</taxon>
        <taxon>Gigasporaceae</taxon>
        <taxon>Racocetra</taxon>
    </lineage>
</organism>
<name>A0ACA9S0H8_9GLOM</name>
<dbReference type="EMBL" id="CAJVQC010080311">
    <property type="protein sequence ID" value="CAG8817900.1"/>
    <property type="molecule type" value="Genomic_DNA"/>
</dbReference>
<feature type="non-terminal residue" evidence="1">
    <location>
        <position position="1"/>
    </location>
</feature>
<accession>A0ACA9S0H8</accession>
<gene>
    <name evidence="1" type="ORF">RPERSI_LOCUS24798</name>
</gene>
<sequence>IMQIAQSNYEKAGEIQSFEVCYELAKHTIVKILTVRGLEVQATPKEIFRLAEEEGLIPSSEIWFKFTKQRNRTSHAYDSETAQEILANLPEFLYYLDLLIAKLKQLPECSN</sequence>
<reference evidence="1" key="1">
    <citation type="submission" date="2021-06" db="EMBL/GenBank/DDBJ databases">
        <authorList>
            <person name="Kallberg Y."/>
            <person name="Tangrot J."/>
            <person name="Rosling A."/>
        </authorList>
    </citation>
    <scope>NUCLEOTIDE SEQUENCE</scope>
    <source>
        <strain evidence="1">MA461A</strain>
    </source>
</reference>
<keyword evidence="2" id="KW-1185">Reference proteome</keyword>
<comment type="caution">
    <text evidence="1">The sequence shown here is derived from an EMBL/GenBank/DDBJ whole genome shotgun (WGS) entry which is preliminary data.</text>
</comment>